<dbReference type="RefSeq" id="WP_002709346.1">
    <property type="nucleotide sequence ID" value="NZ_JH651384.1"/>
</dbReference>
<dbReference type="EMBL" id="JH651384">
    <property type="protein sequence ID" value="EIJ35446.1"/>
    <property type="molecule type" value="Genomic_DNA"/>
</dbReference>
<evidence type="ECO:0000313" key="3">
    <source>
        <dbReference type="Proteomes" id="UP000005317"/>
    </source>
</evidence>
<dbReference type="InterPro" id="IPR052264">
    <property type="entry name" value="UPF0175_domain"/>
</dbReference>
<dbReference type="OrthoDB" id="15200at2"/>
<dbReference type="PANTHER" id="PTHR37525">
    <property type="entry name" value="UPF0175 PROTEIN SSL1255"/>
    <property type="match status" value="1"/>
</dbReference>
<dbReference type="PANTHER" id="PTHR37525:SF1">
    <property type="entry name" value="UPF0175 PROTEIN SSL1255"/>
    <property type="match status" value="1"/>
</dbReference>
<reference evidence="3" key="1">
    <citation type="journal article" date="2011" name="Stand. Genomic Sci.">
        <title>Genome sequence of the filamentous, gliding Thiothrix nivea neotype strain (JP2(T)).</title>
        <authorList>
            <person name="Lapidus A."/>
            <person name="Nolan M."/>
            <person name="Lucas S."/>
            <person name="Glavina Del Rio T."/>
            <person name="Tice H."/>
            <person name="Cheng J.F."/>
            <person name="Tapia R."/>
            <person name="Han C."/>
            <person name="Goodwin L."/>
            <person name="Pitluck S."/>
            <person name="Liolios K."/>
            <person name="Pagani I."/>
            <person name="Ivanova N."/>
            <person name="Huntemann M."/>
            <person name="Mavromatis K."/>
            <person name="Mikhailova N."/>
            <person name="Pati A."/>
            <person name="Chen A."/>
            <person name="Palaniappan K."/>
            <person name="Land M."/>
            <person name="Brambilla E.M."/>
            <person name="Rohde M."/>
            <person name="Abt B."/>
            <person name="Verbarg S."/>
            <person name="Goker M."/>
            <person name="Bristow J."/>
            <person name="Eisen J.A."/>
            <person name="Markowitz V."/>
            <person name="Hugenholtz P."/>
            <person name="Kyrpides N.C."/>
            <person name="Klenk H.P."/>
            <person name="Woyke T."/>
        </authorList>
    </citation>
    <scope>NUCLEOTIDE SEQUENCE [LARGE SCALE GENOMIC DNA]</scope>
    <source>
        <strain evidence="3">ATCC 35100 / DSM 5205 / JP2</strain>
    </source>
</reference>
<sequence>MTTVAINLPEEVFSSLKFTPQEFVRQMRVTSAIQWYRQGKISQEKASMIAEMDRIDFLQALADEKIEVFSVDMESLKRELAL</sequence>
<protein>
    <submittedName>
        <fullName evidence="2">Uncharacterized protein</fullName>
    </submittedName>
</protein>
<gene>
    <name evidence="2" type="ORF">Thini_2916</name>
</gene>
<dbReference type="InterPro" id="IPR005368">
    <property type="entry name" value="UPF0175"/>
</dbReference>
<dbReference type="AlphaFoldDB" id="A0A656HIX5"/>
<comment type="similarity">
    <text evidence="1">Belongs to the UPF0175 family.</text>
</comment>
<dbReference type="Proteomes" id="UP000005317">
    <property type="component" value="Unassembled WGS sequence"/>
</dbReference>
<accession>A0A656HIX5</accession>
<proteinExistence type="inferred from homology"/>
<evidence type="ECO:0000313" key="2">
    <source>
        <dbReference type="EMBL" id="EIJ35446.1"/>
    </source>
</evidence>
<dbReference type="Pfam" id="PF03683">
    <property type="entry name" value="UPF0175"/>
    <property type="match status" value="1"/>
</dbReference>
<name>A0A656HIX5_THINJ</name>
<organism evidence="2 3">
    <name type="scientific">Thiothrix nivea (strain ATCC 35100 / DSM 5205 / JP2)</name>
    <dbReference type="NCBI Taxonomy" id="870187"/>
    <lineage>
        <taxon>Bacteria</taxon>
        <taxon>Pseudomonadati</taxon>
        <taxon>Pseudomonadota</taxon>
        <taxon>Gammaproteobacteria</taxon>
        <taxon>Thiotrichales</taxon>
        <taxon>Thiotrichaceae</taxon>
        <taxon>Thiothrix</taxon>
    </lineage>
</organism>
<evidence type="ECO:0000256" key="1">
    <source>
        <dbReference type="ARBA" id="ARBA00005651"/>
    </source>
</evidence>
<keyword evidence="3" id="KW-1185">Reference proteome</keyword>